<dbReference type="Proteomes" id="UP001596442">
    <property type="component" value="Unassembled WGS sequence"/>
</dbReference>
<dbReference type="Gene3D" id="3.40.50.150">
    <property type="entry name" value="Vaccinia Virus protein VP39"/>
    <property type="match status" value="1"/>
</dbReference>
<protein>
    <submittedName>
        <fullName evidence="2">Methyltransferase domain-containing protein</fullName>
    </submittedName>
</protein>
<dbReference type="AlphaFoldDB" id="A0ABD5SBS2"/>
<feature type="domain" description="Methyltransferase type 11" evidence="1">
    <location>
        <begin position="69"/>
        <end position="142"/>
    </location>
</feature>
<dbReference type="PANTHER" id="PTHR43036">
    <property type="entry name" value="OSJNBB0011N17.9 PROTEIN"/>
    <property type="match status" value="1"/>
</dbReference>
<name>A0ABD5SBS2_9EURY</name>
<dbReference type="Pfam" id="PF08241">
    <property type="entry name" value="Methyltransf_11"/>
    <property type="match status" value="1"/>
</dbReference>
<proteinExistence type="predicted"/>
<accession>A0ABD5SBS2</accession>
<reference evidence="2 3" key="1">
    <citation type="journal article" date="2019" name="Int. J. Syst. Evol. Microbiol.">
        <title>The Global Catalogue of Microorganisms (GCM) 10K type strain sequencing project: providing services to taxonomists for standard genome sequencing and annotation.</title>
        <authorList>
            <consortium name="The Broad Institute Genomics Platform"/>
            <consortium name="The Broad Institute Genome Sequencing Center for Infectious Disease"/>
            <person name="Wu L."/>
            <person name="Ma J."/>
        </authorList>
    </citation>
    <scope>NUCLEOTIDE SEQUENCE [LARGE SCALE GENOMIC DNA]</scope>
    <source>
        <strain evidence="2 3">CGMCC 1.3239</strain>
    </source>
</reference>
<gene>
    <name evidence="2" type="ORF">ACFQEU_12615</name>
</gene>
<evidence type="ECO:0000259" key="1">
    <source>
        <dbReference type="Pfam" id="PF08241"/>
    </source>
</evidence>
<keyword evidence="2" id="KW-0489">Methyltransferase</keyword>
<keyword evidence="2" id="KW-0808">Transferase</keyword>
<comment type="caution">
    <text evidence="2">The sequence shown here is derived from an EMBL/GenBank/DDBJ whole genome shotgun (WGS) entry which is preliminary data.</text>
</comment>
<dbReference type="EMBL" id="JBHSWW010000233">
    <property type="protein sequence ID" value="MFC6754297.1"/>
    <property type="molecule type" value="Genomic_DNA"/>
</dbReference>
<dbReference type="RefSeq" id="WP_379782664.1">
    <property type="nucleotide sequence ID" value="NZ_JBHSWW010000233.1"/>
</dbReference>
<dbReference type="GO" id="GO:0032259">
    <property type="term" value="P:methylation"/>
    <property type="evidence" value="ECO:0007669"/>
    <property type="project" value="UniProtKB-KW"/>
</dbReference>
<keyword evidence="3" id="KW-1185">Reference proteome</keyword>
<dbReference type="GO" id="GO:0008168">
    <property type="term" value="F:methyltransferase activity"/>
    <property type="evidence" value="ECO:0007669"/>
    <property type="project" value="UniProtKB-KW"/>
</dbReference>
<evidence type="ECO:0000313" key="2">
    <source>
        <dbReference type="EMBL" id="MFC6754297.1"/>
    </source>
</evidence>
<dbReference type="InterPro" id="IPR013216">
    <property type="entry name" value="Methyltransf_11"/>
</dbReference>
<dbReference type="InterPro" id="IPR029063">
    <property type="entry name" value="SAM-dependent_MTases_sf"/>
</dbReference>
<dbReference type="SUPFAM" id="SSF53335">
    <property type="entry name" value="S-adenosyl-L-methionine-dependent methyltransferases"/>
    <property type="match status" value="1"/>
</dbReference>
<organism evidence="2 3">
    <name type="scientific">Halorubrum tibetense</name>
    <dbReference type="NCBI Taxonomy" id="175631"/>
    <lineage>
        <taxon>Archaea</taxon>
        <taxon>Methanobacteriati</taxon>
        <taxon>Methanobacteriota</taxon>
        <taxon>Stenosarchaea group</taxon>
        <taxon>Halobacteria</taxon>
        <taxon>Halobacteriales</taxon>
        <taxon>Haloferacaceae</taxon>
        <taxon>Halorubrum</taxon>
    </lineage>
</organism>
<sequence>MEPLSETDRRKLDETDDRRFYDSPRYVTHADDAFLDRLTDLYADVFEPGDRVFDAMGSWVSHFPETQLGRVVGHGLNEAELRANDRYDEWFVQDLNGEQTLPLADDAFDAVCCALSVQYLQRPEAVFAEFDRVRAPGGVVVVSFSNRMFPTKAIRAWREAPMDGRAALVADYLRAGDMGVTERITEVQSAGDPFYALVGGQASSDAER</sequence>
<dbReference type="PANTHER" id="PTHR43036:SF2">
    <property type="entry name" value="OS04G0481300 PROTEIN"/>
    <property type="match status" value="1"/>
</dbReference>
<dbReference type="CDD" id="cd02440">
    <property type="entry name" value="AdoMet_MTases"/>
    <property type="match status" value="1"/>
</dbReference>
<evidence type="ECO:0000313" key="3">
    <source>
        <dbReference type="Proteomes" id="UP001596442"/>
    </source>
</evidence>